<dbReference type="Proteomes" id="UP000799777">
    <property type="component" value="Unassembled WGS sequence"/>
</dbReference>
<dbReference type="GO" id="GO:0008270">
    <property type="term" value="F:zinc ion binding"/>
    <property type="evidence" value="ECO:0007669"/>
    <property type="project" value="UniProtKB-KW"/>
</dbReference>
<dbReference type="PROSITE" id="PS00028">
    <property type="entry name" value="ZINC_FINGER_C2H2_1"/>
    <property type="match status" value="1"/>
</dbReference>
<dbReference type="Gene3D" id="3.30.160.60">
    <property type="entry name" value="Classic Zinc Finger"/>
    <property type="match status" value="1"/>
</dbReference>
<dbReference type="EMBL" id="ML978154">
    <property type="protein sequence ID" value="KAF2036558.1"/>
    <property type="molecule type" value="Genomic_DNA"/>
</dbReference>
<gene>
    <name evidence="3" type="ORF">EK21DRAFT_83515</name>
</gene>
<dbReference type="OrthoDB" id="40579at2759"/>
<keyword evidence="4" id="KW-1185">Reference proteome</keyword>
<keyword evidence="1" id="KW-0863">Zinc-finger</keyword>
<dbReference type="InterPro" id="IPR013087">
    <property type="entry name" value="Znf_C2H2_type"/>
</dbReference>
<keyword evidence="1" id="KW-0862">Zinc</keyword>
<sequence length="189" mass="21714">MDPSILTRVPSTDIMNMTPNRIMRILLHSGVNADSITAWHRYLKDIPDHVLLYWIQSIRCDTALDEATVPSPSNSTTVGPYTPVHSGFVYQNNNAPPVESVDDNVVNTEASQSIHCPARGCTHKWKCSKTWFVKHLKEKHIDQYRDWFDIVEPWRCLRCERRFSNEADLIDHMWETHMNQASSPVPGGK</sequence>
<feature type="domain" description="C2H2-type" evidence="2">
    <location>
        <begin position="154"/>
        <end position="182"/>
    </location>
</feature>
<dbReference type="PROSITE" id="PS50157">
    <property type="entry name" value="ZINC_FINGER_C2H2_2"/>
    <property type="match status" value="1"/>
</dbReference>
<comment type="caution">
    <text evidence="3">The sequence shown here is derived from an EMBL/GenBank/DDBJ whole genome shotgun (WGS) entry which is preliminary data.</text>
</comment>
<keyword evidence="1" id="KW-0479">Metal-binding</keyword>
<evidence type="ECO:0000313" key="3">
    <source>
        <dbReference type="EMBL" id="KAF2036558.1"/>
    </source>
</evidence>
<protein>
    <recommendedName>
        <fullName evidence="2">C2H2-type domain-containing protein</fullName>
    </recommendedName>
</protein>
<accession>A0A9P4LSL6</accession>
<dbReference type="AlphaFoldDB" id="A0A9P4LSL6"/>
<name>A0A9P4LSL6_9PLEO</name>
<evidence type="ECO:0000256" key="1">
    <source>
        <dbReference type="PROSITE-ProRule" id="PRU00042"/>
    </source>
</evidence>
<evidence type="ECO:0000313" key="4">
    <source>
        <dbReference type="Proteomes" id="UP000799777"/>
    </source>
</evidence>
<reference evidence="3" key="1">
    <citation type="journal article" date="2020" name="Stud. Mycol.">
        <title>101 Dothideomycetes genomes: a test case for predicting lifestyles and emergence of pathogens.</title>
        <authorList>
            <person name="Haridas S."/>
            <person name="Albert R."/>
            <person name="Binder M."/>
            <person name="Bloem J."/>
            <person name="Labutti K."/>
            <person name="Salamov A."/>
            <person name="Andreopoulos B."/>
            <person name="Baker S."/>
            <person name="Barry K."/>
            <person name="Bills G."/>
            <person name="Bluhm B."/>
            <person name="Cannon C."/>
            <person name="Castanera R."/>
            <person name="Culley D."/>
            <person name="Daum C."/>
            <person name="Ezra D."/>
            <person name="Gonzalez J."/>
            <person name="Henrissat B."/>
            <person name="Kuo A."/>
            <person name="Liang C."/>
            <person name="Lipzen A."/>
            <person name="Lutzoni F."/>
            <person name="Magnuson J."/>
            <person name="Mondo S."/>
            <person name="Nolan M."/>
            <person name="Ohm R."/>
            <person name="Pangilinan J."/>
            <person name="Park H.-J."/>
            <person name="Ramirez L."/>
            <person name="Alfaro M."/>
            <person name="Sun H."/>
            <person name="Tritt A."/>
            <person name="Yoshinaga Y."/>
            <person name="Zwiers L.-H."/>
            <person name="Turgeon B."/>
            <person name="Goodwin S."/>
            <person name="Spatafora J."/>
            <person name="Crous P."/>
            <person name="Grigoriev I."/>
        </authorList>
    </citation>
    <scope>NUCLEOTIDE SEQUENCE</scope>
    <source>
        <strain evidence="3">CBS 110217</strain>
    </source>
</reference>
<organism evidence="3 4">
    <name type="scientific">Setomelanomma holmii</name>
    <dbReference type="NCBI Taxonomy" id="210430"/>
    <lineage>
        <taxon>Eukaryota</taxon>
        <taxon>Fungi</taxon>
        <taxon>Dikarya</taxon>
        <taxon>Ascomycota</taxon>
        <taxon>Pezizomycotina</taxon>
        <taxon>Dothideomycetes</taxon>
        <taxon>Pleosporomycetidae</taxon>
        <taxon>Pleosporales</taxon>
        <taxon>Pleosporineae</taxon>
        <taxon>Phaeosphaeriaceae</taxon>
        <taxon>Setomelanomma</taxon>
    </lineage>
</organism>
<proteinExistence type="predicted"/>
<evidence type="ECO:0000259" key="2">
    <source>
        <dbReference type="PROSITE" id="PS50157"/>
    </source>
</evidence>